<dbReference type="RefSeq" id="WP_343905532.1">
    <property type="nucleotide sequence ID" value="NZ_BAAAIS010000003.1"/>
</dbReference>
<name>A0ABW4PZQ8_9MICO</name>
<evidence type="ECO:0000313" key="3">
    <source>
        <dbReference type="EMBL" id="MFD1836201.1"/>
    </source>
</evidence>
<dbReference type="Proteomes" id="UP001597280">
    <property type="component" value="Unassembled WGS sequence"/>
</dbReference>
<organism evidence="3 4">
    <name type="scientific">Brachybacterium rhamnosum</name>
    <dbReference type="NCBI Taxonomy" id="173361"/>
    <lineage>
        <taxon>Bacteria</taxon>
        <taxon>Bacillati</taxon>
        <taxon>Actinomycetota</taxon>
        <taxon>Actinomycetes</taxon>
        <taxon>Micrococcales</taxon>
        <taxon>Dermabacteraceae</taxon>
        <taxon>Brachybacterium</taxon>
    </lineage>
</organism>
<keyword evidence="2" id="KW-0472">Membrane</keyword>
<feature type="transmembrane region" description="Helical" evidence="2">
    <location>
        <begin position="6"/>
        <end position="28"/>
    </location>
</feature>
<keyword evidence="2" id="KW-0812">Transmembrane</keyword>
<comment type="caution">
    <text evidence="3">The sequence shown here is derived from an EMBL/GenBank/DDBJ whole genome shotgun (WGS) entry which is preliminary data.</text>
</comment>
<evidence type="ECO:0000313" key="4">
    <source>
        <dbReference type="Proteomes" id="UP001597280"/>
    </source>
</evidence>
<proteinExistence type="predicted"/>
<reference evidence="4" key="1">
    <citation type="journal article" date="2019" name="Int. J. Syst. Evol. Microbiol.">
        <title>The Global Catalogue of Microorganisms (GCM) 10K type strain sequencing project: providing services to taxonomists for standard genome sequencing and annotation.</title>
        <authorList>
            <consortium name="The Broad Institute Genomics Platform"/>
            <consortium name="The Broad Institute Genome Sequencing Center for Infectious Disease"/>
            <person name="Wu L."/>
            <person name="Ma J."/>
        </authorList>
    </citation>
    <scope>NUCLEOTIDE SEQUENCE [LARGE SCALE GENOMIC DNA]</scope>
    <source>
        <strain evidence="4">JCM 11650</strain>
    </source>
</reference>
<gene>
    <name evidence="3" type="ORF">ACFSDA_14115</name>
</gene>
<dbReference type="EMBL" id="JBHUFL010000003">
    <property type="protein sequence ID" value="MFD1836201.1"/>
    <property type="molecule type" value="Genomic_DNA"/>
</dbReference>
<evidence type="ECO:0008006" key="5">
    <source>
        <dbReference type="Google" id="ProtNLM"/>
    </source>
</evidence>
<protein>
    <recommendedName>
        <fullName evidence="5">Minor tail protein</fullName>
    </recommendedName>
</protein>
<feature type="coiled-coil region" evidence="1">
    <location>
        <begin position="54"/>
        <end position="81"/>
    </location>
</feature>
<accession>A0ABW4PZQ8</accession>
<evidence type="ECO:0000256" key="2">
    <source>
        <dbReference type="SAM" id="Phobius"/>
    </source>
</evidence>
<keyword evidence="2" id="KW-1133">Transmembrane helix</keyword>
<keyword evidence="1" id="KW-0175">Coiled coil</keyword>
<keyword evidence="4" id="KW-1185">Reference proteome</keyword>
<evidence type="ECO:0000256" key="1">
    <source>
        <dbReference type="SAM" id="Coils"/>
    </source>
</evidence>
<sequence length="139" mass="15253">MNVDSELVIAIIVAATSGGGVAAVYRVWVDKRKGARDADAAEAATAIDGFRSLVDSLRGEVDRLRKDREDDRARIDRIEKDIVFERDLRWSAIQYVRVLLTWVSQQLPGAIPPSVPADLAAFIVYTPPTASTDEGETEP</sequence>